<keyword evidence="2" id="KW-1185">Reference proteome</keyword>
<evidence type="ECO:0000313" key="1">
    <source>
        <dbReference type="EMBL" id="KAK3078720.1"/>
    </source>
</evidence>
<dbReference type="Proteomes" id="UP001186974">
    <property type="component" value="Unassembled WGS sequence"/>
</dbReference>
<proteinExistence type="predicted"/>
<comment type="caution">
    <text evidence="1">The sequence shown here is derived from an EMBL/GenBank/DDBJ whole genome shotgun (WGS) entry which is preliminary data.</text>
</comment>
<protein>
    <submittedName>
        <fullName evidence="1">Uncharacterized protein</fullName>
    </submittedName>
</protein>
<name>A0ACC3DPR2_9PEZI</name>
<evidence type="ECO:0000313" key="2">
    <source>
        <dbReference type="Proteomes" id="UP001186974"/>
    </source>
</evidence>
<dbReference type="EMBL" id="JAWDJW010001666">
    <property type="protein sequence ID" value="KAK3078720.1"/>
    <property type="molecule type" value="Genomic_DNA"/>
</dbReference>
<accession>A0ACC3DPR2</accession>
<gene>
    <name evidence="1" type="ORF">LTS18_006795</name>
</gene>
<sequence>MPGRLQRSVRGPQRCRSGALSMKPYIAQQIHKAQHFPPENTSTFIAVELPGRSNADCINHYQRTRWNGQYKRPMVVKRAEHGGIAKVAAEEEAVRAKRREESNREKVKNAQEKEKKSARGTALKSARQFVEPFDATPGSPAGGFQAEEWRASAPSRISTLGGSNPNVGSAVRMTSLPQESTFGGRDKTTHTITAANLEHGAASTSNMHQAKKRRVENHDNEEELPSKKRSAGLRTTMKRHPKATIATDDIEIVKLKHADEEHEAARSRDGGVADANQLTDQAYRSQTLHLGTFKDGNHDPARSSDAQVASKQA</sequence>
<organism evidence="1 2">
    <name type="scientific">Coniosporium uncinatum</name>
    <dbReference type="NCBI Taxonomy" id="93489"/>
    <lineage>
        <taxon>Eukaryota</taxon>
        <taxon>Fungi</taxon>
        <taxon>Dikarya</taxon>
        <taxon>Ascomycota</taxon>
        <taxon>Pezizomycotina</taxon>
        <taxon>Dothideomycetes</taxon>
        <taxon>Dothideomycetes incertae sedis</taxon>
        <taxon>Coniosporium</taxon>
    </lineage>
</organism>
<reference evidence="1" key="1">
    <citation type="submission" date="2024-09" db="EMBL/GenBank/DDBJ databases">
        <title>Black Yeasts Isolated from many extreme environments.</title>
        <authorList>
            <person name="Coleine C."/>
            <person name="Stajich J.E."/>
            <person name="Selbmann L."/>
        </authorList>
    </citation>
    <scope>NUCLEOTIDE SEQUENCE</scope>
    <source>
        <strain evidence="1">CCFEE 5737</strain>
    </source>
</reference>